<feature type="repeat" description="WD" evidence="12">
    <location>
        <begin position="153"/>
        <end position="194"/>
    </location>
</feature>
<dbReference type="PROSITE" id="PS50294">
    <property type="entry name" value="WD_REPEATS_REGION"/>
    <property type="match status" value="6"/>
</dbReference>
<comment type="subcellular location">
    <subcellularLocation>
        <location evidence="11">Cytoplasm</location>
        <location evidence="11">Cytoskeleton</location>
    </subcellularLocation>
    <subcellularLocation>
        <location evidence="11">Cytoplasm</location>
        <location evidence="11">Cytoskeleton</location>
        <location evidence="11">Spindle pole</location>
    </subcellularLocation>
    <text evidence="11">Localizes to the plus ends of microtubules at the hyphal tip and the mitotic spindle poles.</text>
</comment>
<dbReference type="EMBL" id="KQ965740">
    <property type="protein sequence ID" value="KXS18830.1"/>
    <property type="molecule type" value="Genomic_DNA"/>
</dbReference>
<dbReference type="SMART" id="SM00667">
    <property type="entry name" value="LisH"/>
    <property type="match status" value="1"/>
</dbReference>
<evidence type="ECO:0000256" key="12">
    <source>
        <dbReference type="PROSITE-ProRule" id="PRU00221"/>
    </source>
</evidence>
<protein>
    <recommendedName>
        <fullName evidence="11">Nuclear distribution protein PAC1</fullName>
    </recommendedName>
    <alternativeName>
        <fullName evidence="11">Lissencephaly-1 homolog</fullName>
        <shortName evidence="11">LIS-1</shortName>
    </alternativeName>
    <alternativeName>
        <fullName evidence="11">nudF homolog</fullName>
    </alternativeName>
</protein>
<keyword evidence="9 11" id="KW-0206">Cytoskeleton</keyword>
<dbReference type="OrthoDB" id="10264588at2759"/>
<evidence type="ECO:0000313" key="15">
    <source>
        <dbReference type="EMBL" id="KXS18830.1"/>
    </source>
</evidence>
<feature type="repeat" description="WD" evidence="12">
    <location>
        <begin position="388"/>
        <end position="419"/>
    </location>
</feature>
<dbReference type="AlphaFoldDB" id="A0A139AQ11"/>
<dbReference type="InterPro" id="IPR001680">
    <property type="entry name" value="WD40_rpt"/>
</dbReference>
<evidence type="ECO:0000256" key="3">
    <source>
        <dbReference type="ARBA" id="ARBA00022574"/>
    </source>
</evidence>
<dbReference type="GO" id="GO:0023052">
    <property type="term" value="P:signaling"/>
    <property type="evidence" value="ECO:0007669"/>
    <property type="project" value="UniProtKB-ARBA"/>
</dbReference>
<dbReference type="OMA" id="WHVATKE"/>
<dbReference type="InterPro" id="IPR036322">
    <property type="entry name" value="WD40_repeat_dom_sf"/>
</dbReference>
<feature type="repeat" description="WD" evidence="12">
    <location>
        <begin position="111"/>
        <end position="152"/>
    </location>
</feature>
<dbReference type="HAMAP" id="MF_03141">
    <property type="entry name" value="lis1"/>
    <property type="match status" value="1"/>
</dbReference>
<dbReference type="FunFam" id="1.20.960.30:FF:000002">
    <property type="entry name" value="Platelet-activating factor acetylhydrolase ib"/>
    <property type="match status" value="1"/>
</dbReference>
<dbReference type="PROSITE" id="PS00678">
    <property type="entry name" value="WD_REPEATS_1"/>
    <property type="match status" value="6"/>
</dbReference>
<dbReference type="GO" id="GO:0005737">
    <property type="term" value="C:cytoplasm"/>
    <property type="evidence" value="ECO:0007669"/>
    <property type="project" value="UniProtKB-UniRule"/>
</dbReference>
<evidence type="ECO:0000256" key="6">
    <source>
        <dbReference type="ARBA" id="ARBA00022737"/>
    </source>
</evidence>
<dbReference type="Gene3D" id="1.20.960.30">
    <property type="match status" value="1"/>
</dbReference>
<evidence type="ECO:0000256" key="13">
    <source>
        <dbReference type="SAM" id="MobiDB-lite"/>
    </source>
</evidence>
<evidence type="ECO:0000256" key="7">
    <source>
        <dbReference type="ARBA" id="ARBA00022776"/>
    </source>
</evidence>
<sequence length="422" mass="46634">MMAANGPSLLSGRQADELRLAILDYLHTCGLKASFEAFKAETGISDYSSDGKQKYSGLLEKKWTSVIRLQRKVMDLETKVANLQEELSAGPSKRSTNATDWIPRPPERHTLTGHRSPVTRVTFHPTYTTLVSASEDATIKVWDCETGEFERTLKGHTKAVQDVRFDSKGTLLASCSVDLTIKLWDVPNSYTNTRTLVGHDHSISSICFLPAGDFLISASRDKTVRLWEVASGYGVKRLEGHADWVRGADCSPDGRLVVSCSNDQTIRVWDLASGECKSDLRDHEHVVECAVFAPLAANPLLRELSGQKMLNVDAAATTSQFIVSGSRDKTIKLWDLQTMQCVHTFIGHDNWVRGLVFHPSGKFLVSVSDDKTMRVWDCRTGRCVKVIDPAHEHFVTCVAFAGNGSYVATGSVDQTVKVWVSV</sequence>
<proteinExistence type="inferred from homology"/>
<dbReference type="InterPro" id="IPR015943">
    <property type="entry name" value="WD40/YVTN_repeat-like_dom_sf"/>
</dbReference>
<keyword evidence="2 11" id="KW-0963">Cytoplasm</keyword>
<dbReference type="FunFam" id="2.130.10.10:FF:000342">
    <property type="entry name" value="Nuclear distribution protein PAC1"/>
    <property type="match status" value="1"/>
</dbReference>
<evidence type="ECO:0000256" key="11">
    <source>
        <dbReference type="HAMAP-Rule" id="MF_03141"/>
    </source>
</evidence>
<keyword evidence="10 11" id="KW-0131">Cell cycle</keyword>
<evidence type="ECO:0000313" key="16">
    <source>
        <dbReference type="Proteomes" id="UP000070544"/>
    </source>
</evidence>
<dbReference type="SUPFAM" id="SSF109925">
    <property type="entry name" value="Lissencephaly-1 protein (Lis-1, PAF-AH alpha) N-terminal domain"/>
    <property type="match status" value="1"/>
</dbReference>
<feature type="repeat" description="WD" evidence="12">
    <location>
        <begin position="238"/>
        <end position="279"/>
    </location>
</feature>
<dbReference type="InterPro" id="IPR056795">
    <property type="entry name" value="PAC1-like_LisH-like_dom"/>
</dbReference>
<dbReference type="PRINTS" id="PR00320">
    <property type="entry name" value="GPROTEINBRPT"/>
</dbReference>
<evidence type="ECO:0000256" key="2">
    <source>
        <dbReference type="ARBA" id="ARBA00022490"/>
    </source>
</evidence>
<dbReference type="GO" id="GO:0070840">
    <property type="term" value="F:dynein complex binding"/>
    <property type="evidence" value="ECO:0007669"/>
    <property type="project" value="UniProtKB-UniRule"/>
</dbReference>
<dbReference type="GO" id="GO:0051301">
    <property type="term" value="P:cell division"/>
    <property type="evidence" value="ECO:0007669"/>
    <property type="project" value="UniProtKB-KW"/>
</dbReference>
<keyword evidence="4 11" id="KW-0132">Cell division</keyword>
<dbReference type="STRING" id="1344416.A0A139AQ11"/>
<evidence type="ECO:0000256" key="10">
    <source>
        <dbReference type="ARBA" id="ARBA00023306"/>
    </source>
</evidence>
<evidence type="ECO:0000256" key="4">
    <source>
        <dbReference type="ARBA" id="ARBA00022618"/>
    </source>
</evidence>
<dbReference type="PIRSF" id="PIRSF037647">
    <property type="entry name" value="Dynein_regulator_Lis1"/>
    <property type="match status" value="1"/>
</dbReference>
<dbReference type="Pfam" id="PF00400">
    <property type="entry name" value="WD40"/>
    <property type="match status" value="7"/>
</dbReference>
<dbReference type="InterPro" id="IPR019775">
    <property type="entry name" value="WD40_repeat_CS"/>
</dbReference>
<dbReference type="GO" id="GO:0051012">
    <property type="term" value="P:microtubule sliding"/>
    <property type="evidence" value="ECO:0007669"/>
    <property type="project" value="UniProtKB-UniRule"/>
</dbReference>
<dbReference type="InterPro" id="IPR037190">
    <property type="entry name" value="LIS1_N"/>
</dbReference>
<reference evidence="15 16" key="1">
    <citation type="journal article" date="2015" name="Genome Biol. Evol.">
        <title>Phylogenomic analyses indicate that early fungi evolved digesting cell walls of algal ancestors of land plants.</title>
        <authorList>
            <person name="Chang Y."/>
            <person name="Wang S."/>
            <person name="Sekimoto S."/>
            <person name="Aerts A.L."/>
            <person name="Choi C."/>
            <person name="Clum A."/>
            <person name="LaButti K.M."/>
            <person name="Lindquist E.A."/>
            <person name="Yee Ngan C."/>
            <person name="Ohm R.A."/>
            <person name="Salamov A.A."/>
            <person name="Grigoriev I.V."/>
            <person name="Spatafora J.W."/>
            <person name="Berbee M.L."/>
        </authorList>
    </citation>
    <scope>NUCLEOTIDE SEQUENCE [LARGE SCALE GENOMIC DNA]</scope>
    <source>
        <strain evidence="15 16">JEL478</strain>
    </source>
</reference>
<evidence type="ECO:0000256" key="5">
    <source>
        <dbReference type="ARBA" id="ARBA00022701"/>
    </source>
</evidence>
<keyword evidence="16" id="KW-1185">Reference proteome</keyword>
<accession>A0A139AQ11</accession>
<feature type="repeat" description="WD" evidence="12">
    <location>
        <begin position="196"/>
        <end position="237"/>
    </location>
</feature>
<comment type="subunit">
    <text evidence="11">Self-associates. Interacts with NDL1 and dynein.</text>
</comment>
<dbReference type="CDD" id="cd00200">
    <property type="entry name" value="WD40"/>
    <property type="match status" value="1"/>
</dbReference>
<evidence type="ECO:0000259" key="14">
    <source>
        <dbReference type="Pfam" id="PF24951"/>
    </source>
</evidence>
<feature type="domain" description="PAC1-like LisH-like dimerisation" evidence="14">
    <location>
        <begin position="13"/>
        <end position="46"/>
    </location>
</feature>
<keyword evidence="1 11" id="KW-0813">Transport</keyword>
<dbReference type="PANTHER" id="PTHR44129">
    <property type="entry name" value="WD REPEAT-CONTAINING PROTEIN POP1"/>
    <property type="match status" value="1"/>
</dbReference>
<evidence type="ECO:0000256" key="8">
    <source>
        <dbReference type="ARBA" id="ARBA00023054"/>
    </source>
</evidence>
<dbReference type="GO" id="GO:0005874">
    <property type="term" value="C:microtubule"/>
    <property type="evidence" value="ECO:0007669"/>
    <property type="project" value="UniProtKB-KW"/>
</dbReference>
<keyword evidence="6" id="KW-0677">Repeat</keyword>
<dbReference type="PROSITE" id="PS50082">
    <property type="entry name" value="WD_REPEATS_2"/>
    <property type="match status" value="7"/>
</dbReference>
<dbReference type="GO" id="GO:0000922">
    <property type="term" value="C:spindle pole"/>
    <property type="evidence" value="ECO:0007669"/>
    <property type="project" value="UniProtKB-SubCell"/>
</dbReference>
<dbReference type="InterPro" id="IPR020472">
    <property type="entry name" value="WD40_PAC1"/>
</dbReference>
<dbReference type="SUPFAM" id="SSF50978">
    <property type="entry name" value="WD40 repeat-like"/>
    <property type="match status" value="1"/>
</dbReference>
<evidence type="ECO:0000256" key="1">
    <source>
        <dbReference type="ARBA" id="ARBA00022448"/>
    </source>
</evidence>
<dbReference type="Proteomes" id="UP000070544">
    <property type="component" value="Unassembled WGS sequence"/>
</dbReference>
<dbReference type="InterPro" id="IPR006594">
    <property type="entry name" value="LisH"/>
</dbReference>
<feature type="region of interest" description="Disordered" evidence="13">
    <location>
        <begin position="87"/>
        <end position="113"/>
    </location>
</feature>
<evidence type="ECO:0000256" key="9">
    <source>
        <dbReference type="ARBA" id="ARBA00023212"/>
    </source>
</evidence>
<gene>
    <name evidence="11" type="primary">PAC1</name>
    <name evidence="11" type="synonym">LIS1</name>
    <name evidence="15" type="ORF">M427DRAFT_132367</name>
</gene>
<comment type="domain">
    <text evidence="11">Dimerization mediated by the LisH domain may be required to activate dynein.</text>
</comment>
<dbReference type="GO" id="GO:0000132">
    <property type="term" value="P:establishment of mitotic spindle orientation"/>
    <property type="evidence" value="ECO:0007669"/>
    <property type="project" value="UniProtKB-UniRule"/>
</dbReference>
<keyword evidence="8 11" id="KW-0175">Coiled coil</keyword>
<dbReference type="Gene3D" id="2.130.10.10">
    <property type="entry name" value="YVTN repeat-like/Quinoprotein amine dehydrogenase"/>
    <property type="match status" value="1"/>
</dbReference>
<dbReference type="GO" id="GO:0005875">
    <property type="term" value="C:microtubule associated complex"/>
    <property type="evidence" value="ECO:0007669"/>
    <property type="project" value="UniProtKB-UniRule"/>
</dbReference>
<dbReference type="InterPro" id="IPR017252">
    <property type="entry name" value="Dynein_regulator_LIS1"/>
</dbReference>
<name>A0A139AQ11_GONPJ</name>
<dbReference type="SMART" id="SM00320">
    <property type="entry name" value="WD40"/>
    <property type="match status" value="7"/>
</dbReference>
<keyword evidence="3 12" id="KW-0853">WD repeat</keyword>
<comment type="function">
    <text evidence="11">Positively regulates the activity of the minus-end directed microtubule motor protein dynein. May enhance dynein-mediated microtubule sliding by targeting dynein to the microtubule plus end. Required for nuclear migration during vegetative growth as well as development. Required for retrograde early endosome (EE) transport from the hyphal tip. Required for localization of dynein to the mitotic spindle poles. Recruits additional proteins to the dynein complex at SPBs.</text>
</comment>
<feature type="repeat" description="WD" evidence="12">
    <location>
        <begin position="345"/>
        <end position="386"/>
    </location>
</feature>
<comment type="similarity">
    <text evidence="11">Belongs to the WD repeat LIS1/nudF family.</text>
</comment>
<keyword evidence="5 11" id="KW-0493">Microtubule</keyword>
<feature type="repeat" description="WD" evidence="12">
    <location>
        <begin position="319"/>
        <end position="344"/>
    </location>
</feature>
<organism evidence="15 16">
    <name type="scientific">Gonapodya prolifera (strain JEL478)</name>
    <name type="common">Monoblepharis prolifera</name>
    <dbReference type="NCBI Taxonomy" id="1344416"/>
    <lineage>
        <taxon>Eukaryota</taxon>
        <taxon>Fungi</taxon>
        <taxon>Fungi incertae sedis</taxon>
        <taxon>Chytridiomycota</taxon>
        <taxon>Chytridiomycota incertae sedis</taxon>
        <taxon>Monoblepharidomycetes</taxon>
        <taxon>Monoblepharidales</taxon>
        <taxon>Gonapodyaceae</taxon>
        <taxon>Gonapodya</taxon>
    </lineage>
</organism>
<dbReference type="GO" id="GO:0007154">
    <property type="term" value="P:cell communication"/>
    <property type="evidence" value="ECO:0007669"/>
    <property type="project" value="UniProtKB-ARBA"/>
</dbReference>
<keyword evidence="7 11" id="KW-0498">Mitosis</keyword>
<dbReference type="Pfam" id="PF24951">
    <property type="entry name" value="LisH_PAC1"/>
    <property type="match status" value="1"/>
</dbReference>
<dbReference type="PROSITE" id="PS50896">
    <property type="entry name" value="LISH"/>
    <property type="match status" value="1"/>
</dbReference>
<dbReference type="InterPro" id="IPR050349">
    <property type="entry name" value="WD_LIS1/nudF_dynein_reg"/>
</dbReference>